<accession>A0A4P9ZN58</accession>
<keyword evidence="12" id="KW-1185">Reference proteome</keyword>
<evidence type="ECO:0000256" key="5">
    <source>
        <dbReference type="ARBA" id="ARBA00022679"/>
    </source>
</evidence>
<dbReference type="InterPro" id="IPR046341">
    <property type="entry name" value="SET_dom_sf"/>
</dbReference>
<dbReference type="PANTHER" id="PTHR22884">
    <property type="entry name" value="SET DOMAIN PROTEINS"/>
    <property type="match status" value="1"/>
</dbReference>
<proteinExistence type="predicted"/>
<feature type="non-terminal residue" evidence="11">
    <location>
        <position position="1"/>
    </location>
</feature>
<evidence type="ECO:0000256" key="2">
    <source>
        <dbReference type="ARBA" id="ARBA00004286"/>
    </source>
</evidence>
<name>A0A4P9ZN58_9FUNG</name>
<dbReference type="SMART" id="SM00570">
    <property type="entry name" value="AWS"/>
    <property type="match status" value="1"/>
</dbReference>
<protein>
    <recommendedName>
        <fullName evidence="13">SET domain-containing protein</fullName>
    </recommendedName>
</protein>
<feature type="non-terminal residue" evidence="11">
    <location>
        <position position="253"/>
    </location>
</feature>
<feature type="domain" description="AWS" evidence="10">
    <location>
        <begin position="59"/>
        <end position="107"/>
    </location>
</feature>
<dbReference type="STRING" id="215637.A0A4P9ZN58"/>
<evidence type="ECO:0000256" key="4">
    <source>
        <dbReference type="ARBA" id="ARBA00022603"/>
    </source>
</evidence>
<keyword evidence="6" id="KW-0949">S-adenosyl-L-methionine</keyword>
<dbReference type="Proteomes" id="UP000268162">
    <property type="component" value="Unassembled WGS sequence"/>
</dbReference>
<dbReference type="InterPro" id="IPR003616">
    <property type="entry name" value="Post-SET_dom"/>
</dbReference>
<dbReference type="InterPro" id="IPR050777">
    <property type="entry name" value="SET2_Histone-Lys_MeTrsfase"/>
</dbReference>
<evidence type="ECO:0000256" key="7">
    <source>
        <dbReference type="ARBA" id="ARBA00023242"/>
    </source>
</evidence>
<keyword evidence="7" id="KW-0539">Nucleus</keyword>
<reference evidence="12" key="1">
    <citation type="journal article" date="2018" name="Nat. Microbiol.">
        <title>Leveraging single-cell genomics to expand the fungal tree of life.</title>
        <authorList>
            <person name="Ahrendt S.R."/>
            <person name="Quandt C.A."/>
            <person name="Ciobanu D."/>
            <person name="Clum A."/>
            <person name="Salamov A."/>
            <person name="Andreopoulos B."/>
            <person name="Cheng J.F."/>
            <person name="Woyke T."/>
            <person name="Pelin A."/>
            <person name="Henrissat B."/>
            <person name="Reynolds N.K."/>
            <person name="Benny G.L."/>
            <person name="Smith M.E."/>
            <person name="James T.Y."/>
            <person name="Grigoriev I.V."/>
        </authorList>
    </citation>
    <scope>NUCLEOTIDE SEQUENCE [LARGE SCALE GENOMIC DNA]</scope>
    <source>
        <strain evidence="12">RSA 468</strain>
    </source>
</reference>
<organism evidence="11 12">
    <name type="scientific">Dimargaris cristalligena</name>
    <dbReference type="NCBI Taxonomy" id="215637"/>
    <lineage>
        <taxon>Eukaryota</taxon>
        <taxon>Fungi</taxon>
        <taxon>Fungi incertae sedis</taxon>
        <taxon>Zoopagomycota</taxon>
        <taxon>Kickxellomycotina</taxon>
        <taxon>Dimargaritomycetes</taxon>
        <taxon>Dimargaritales</taxon>
        <taxon>Dimargaritaceae</taxon>
        <taxon>Dimargaris</taxon>
    </lineage>
</organism>
<evidence type="ECO:0000259" key="9">
    <source>
        <dbReference type="PROSITE" id="PS50868"/>
    </source>
</evidence>
<dbReference type="SMART" id="SM00317">
    <property type="entry name" value="SET"/>
    <property type="match status" value="1"/>
</dbReference>
<sequence>LALPIHWGETLLQTPSDFQLPYTIYQDWVEERLGRYKKPPPFTKINQNIFVDRKRRTDPHPSICQCDPEQDLGCGPNCINRMLFYECSPKNCPCGDKCTNQIIQKRQMQSKLEVFWSGARGFGLKTKEMLPRDTFIMEYRGEIISSQECLRRMTCSYQNNCHYYFLDYHQGEMLDATTKGSILRFANHSCEPNCRMEKWKINGEYAIVMVADRDIPAGDELVYDYNYSMLTSTDEAPRCLCGSTQCRQVIAAK</sequence>
<evidence type="ECO:0000259" key="10">
    <source>
        <dbReference type="PROSITE" id="PS51215"/>
    </source>
</evidence>
<dbReference type="Gene3D" id="2.170.270.10">
    <property type="entry name" value="SET domain"/>
    <property type="match status" value="1"/>
</dbReference>
<dbReference type="PROSITE" id="PS50280">
    <property type="entry name" value="SET"/>
    <property type="match status" value="1"/>
</dbReference>
<keyword evidence="4" id="KW-0489">Methyltransferase</keyword>
<dbReference type="EMBL" id="ML003103">
    <property type="protein sequence ID" value="RKP34703.1"/>
    <property type="molecule type" value="Genomic_DNA"/>
</dbReference>
<evidence type="ECO:0000313" key="12">
    <source>
        <dbReference type="Proteomes" id="UP000268162"/>
    </source>
</evidence>
<feature type="domain" description="Post-SET" evidence="9">
    <location>
        <begin position="235"/>
        <end position="251"/>
    </location>
</feature>
<dbReference type="GO" id="GO:0005634">
    <property type="term" value="C:nucleus"/>
    <property type="evidence" value="ECO:0007669"/>
    <property type="project" value="UniProtKB-SubCell"/>
</dbReference>
<evidence type="ECO:0000256" key="1">
    <source>
        <dbReference type="ARBA" id="ARBA00004123"/>
    </source>
</evidence>
<dbReference type="PROSITE" id="PS50868">
    <property type="entry name" value="POST_SET"/>
    <property type="match status" value="1"/>
</dbReference>
<dbReference type="SUPFAM" id="SSF82199">
    <property type="entry name" value="SET domain"/>
    <property type="match status" value="1"/>
</dbReference>
<dbReference type="GO" id="GO:0032259">
    <property type="term" value="P:methylation"/>
    <property type="evidence" value="ECO:0007669"/>
    <property type="project" value="UniProtKB-KW"/>
</dbReference>
<dbReference type="Pfam" id="PF17907">
    <property type="entry name" value="AWS"/>
    <property type="match status" value="1"/>
</dbReference>
<dbReference type="GO" id="GO:0005694">
    <property type="term" value="C:chromosome"/>
    <property type="evidence" value="ECO:0007669"/>
    <property type="project" value="UniProtKB-SubCell"/>
</dbReference>
<gene>
    <name evidence="11" type="ORF">BJ085DRAFT_4474</name>
</gene>
<evidence type="ECO:0000256" key="6">
    <source>
        <dbReference type="ARBA" id="ARBA00022691"/>
    </source>
</evidence>
<keyword evidence="3" id="KW-0158">Chromosome</keyword>
<evidence type="ECO:0008006" key="13">
    <source>
        <dbReference type="Google" id="ProtNLM"/>
    </source>
</evidence>
<dbReference type="GO" id="GO:0042054">
    <property type="term" value="F:histone methyltransferase activity"/>
    <property type="evidence" value="ECO:0007669"/>
    <property type="project" value="InterPro"/>
</dbReference>
<dbReference type="AlphaFoldDB" id="A0A4P9ZN58"/>
<comment type="subcellular location">
    <subcellularLocation>
        <location evidence="2">Chromosome</location>
    </subcellularLocation>
    <subcellularLocation>
        <location evidence="1">Nucleus</location>
    </subcellularLocation>
</comment>
<feature type="domain" description="SET" evidence="8">
    <location>
        <begin position="110"/>
        <end position="226"/>
    </location>
</feature>
<dbReference type="PROSITE" id="PS51215">
    <property type="entry name" value="AWS"/>
    <property type="match status" value="1"/>
</dbReference>
<evidence type="ECO:0000256" key="3">
    <source>
        <dbReference type="ARBA" id="ARBA00022454"/>
    </source>
</evidence>
<dbReference type="Pfam" id="PF00856">
    <property type="entry name" value="SET"/>
    <property type="match status" value="1"/>
</dbReference>
<keyword evidence="5" id="KW-0808">Transferase</keyword>
<evidence type="ECO:0000313" key="11">
    <source>
        <dbReference type="EMBL" id="RKP34703.1"/>
    </source>
</evidence>
<dbReference type="InterPro" id="IPR001214">
    <property type="entry name" value="SET_dom"/>
</dbReference>
<dbReference type="InterPro" id="IPR006560">
    <property type="entry name" value="AWS_dom"/>
</dbReference>
<evidence type="ECO:0000259" key="8">
    <source>
        <dbReference type="PROSITE" id="PS50280"/>
    </source>
</evidence>